<sequence>MPPSAGHMSGVQQVIVTYVPTAFGPQPMHVTCSHCGAQVMTETDAAPGLLTWLISGALFVFGCWLGCCLIPFCVADCKDIEHRCPASNTPSHTIPVTNGTEGSIAGTRAIIRTTVSVKFT</sequence>
<dbReference type="PROSITE" id="PS51837">
    <property type="entry name" value="LITAF"/>
    <property type="match status" value="1"/>
</dbReference>
<feature type="transmembrane region" description="Helical" evidence="8">
    <location>
        <begin position="49"/>
        <end position="74"/>
    </location>
</feature>
<dbReference type="OrthoDB" id="4713066at2759"/>
<name>A0A7R9M5M5_9ACAR</name>
<evidence type="ECO:0000256" key="6">
    <source>
        <dbReference type="ARBA" id="ARBA00022833"/>
    </source>
</evidence>
<evidence type="ECO:0000313" key="11">
    <source>
        <dbReference type="Proteomes" id="UP000728032"/>
    </source>
</evidence>
<dbReference type="AlphaFoldDB" id="A0A7R9M5M5"/>
<evidence type="ECO:0000256" key="5">
    <source>
        <dbReference type="ARBA" id="ARBA00022723"/>
    </source>
</evidence>
<dbReference type="SMART" id="SM00714">
    <property type="entry name" value="LITAF"/>
    <property type="match status" value="1"/>
</dbReference>
<dbReference type="GO" id="GO:0005765">
    <property type="term" value="C:lysosomal membrane"/>
    <property type="evidence" value="ECO:0007669"/>
    <property type="project" value="UniProtKB-SubCell"/>
</dbReference>
<reference evidence="10" key="1">
    <citation type="submission" date="2020-11" db="EMBL/GenBank/DDBJ databases">
        <authorList>
            <person name="Tran Van P."/>
        </authorList>
    </citation>
    <scope>NUCLEOTIDE SEQUENCE</scope>
</reference>
<keyword evidence="6" id="KW-0862">Zinc</keyword>
<dbReference type="GO" id="GO:0008270">
    <property type="term" value="F:zinc ion binding"/>
    <property type="evidence" value="ECO:0007669"/>
    <property type="project" value="TreeGrafter"/>
</dbReference>
<evidence type="ECO:0000313" key="10">
    <source>
        <dbReference type="EMBL" id="CAD7653915.1"/>
    </source>
</evidence>
<evidence type="ECO:0000259" key="9">
    <source>
        <dbReference type="PROSITE" id="PS51837"/>
    </source>
</evidence>
<evidence type="ECO:0000256" key="3">
    <source>
        <dbReference type="ARBA" id="ARBA00004630"/>
    </source>
</evidence>
<protein>
    <recommendedName>
        <fullName evidence="9">LITAF domain-containing protein</fullName>
    </recommendedName>
</protein>
<comment type="similarity">
    <text evidence="4">Belongs to the CDIP1/LITAF family.</text>
</comment>
<keyword evidence="11" id="KW-1185">Reference proteome</keyword>
<dbReference type="PANTHER" id="PTHR23292:SF6">
    <property type="entry name" value="FI16602P1-RELATED"/>
    <property type="match status" value="1"/>
</dbReference>
<keyword evidence="5" id="KW-0479">Metal-binding</keyword>
<dbReference type="PANTHER" id="PTHR23292">
    <property type="entry name" value="LIPOPOLYSACCHARIDE-INDUCED TUMOR NECROSIS FACTOR-ALPHA FACTOR"/>
    <property type="match status" value="1"/>
</dbReference>
<keyword evidence="8" id="KW-1133">Transmembrane helix</keyword>
<dbReference type="EMBL" id="OC922076">
    <property type="protein sequence ID" value="CAD7653915.1"/>
    <property type="molecule type" value="Genomic_DNA"/>
</dbReference>
<proteinExistence type="inferred from homology"/>
<evidence type="ECO:0000256" key="7">
    <source>
        <dbReference type="ARBA" id="ARBA00023136"/>
    </source>
</evidence>
<dbReference type="GO" id="GO:0031902">
    <property type="term" value="C:late endosome membrane"/>
    <property type="evidence" value="ECO:0007669"/>
    <property type="project" value="UniProtKB-SubCell"/>
</dbReference>
<keyword evidence="7 8" id="KW-0472">Membrane</keyword>
<accession>A0A7R9M5M5</accession>
<dbReference type="Pfam" id="PF10601">
    <property type="entry name" value="zf-LITAF-like"/>
    <property type="match status" value="1"/>
</dbReference>
<keyword evidence="8" id="KW-0812">Transmembrane</keyword>
<dbReference type="Proteomes" id="UP000728032">
    <property type="component" value="Unassembled WGS sequence"/>
</dbReference>
<dbReference type="InterPro" id="IPR006629">
    <property type="entry name" value="LITAF"/>
</dbReference>
<evidence type="ECO:0000256" key="1">
    <source>
        <dbReference type="ARBA" id="ARBA00004414"/>
    </source>
</evidence>
<comment type="subcellular location">
    <subcellularLocation>
        <location evidence="2">Endosome membrane</location>
        <topology evidence="2">Peripheral membrane protein</topology>
    </subcellularLocation>
    <subcellularLocation>
        <location evidence="1">Late endosome membrane</location>
    </subcellularLocation>
    <subcellularLocation>
        <location evidence="3">Lysosome membrane</location>
        <topology evidence="3">Peripheral membrane protein</topology>
        <orientation evidence="3">Cytoplasmic side</orientation>
    </subcellularLocation>
</comment>
<evidence type="ECO:0000256" key="4">
    <source>
        <dbReference type="ARBA" id="ARBA00005975"/>
    </source>
</evidence>
<organism evidence="10">
    <name type="scientific">Oppiella nova</name>
    <dbReference type="NCBI Taxonomy" id="334625"/>
    <lineage>
        <taxon>Eukaryota</taxon>
        <taxon>Metazoa</taxon>
        <taxon>Ecdysozoa</taxon>
        <taxon>Arthropoda</taxon>
        <taxon>Chelicerata</taxon>
        <taxon>Arachnida</taxon>
        <taxon>Acari</taxon>
        <taxon>Acariformes</taxon>
        <taxon>Sarcoptiformes</taxon>
        <taxon>Oribatida</taxon>
        <taxon>Brachypylina</taxon>
        <taxon>Oppioidea</taxon>
        <taxon>Oppiidae</taxon>
        <taxon>Oppiella</taxon>
    </lineage>
</organism>
<evidence type="ECO:0000256" key="8">
    <source>
        <dbReference type="SAM" id="Phobius"/>
    </source>
</evidence>
<feature type="domain" description="LITAF" evidence="9">
    <location>
        <begin position="11"/>
        <end position="96"/>
    </location>
</feature>
<dbReference type="InterPro" id="IPR037519">
    <property type="entry name" value="LITAF_fam"/>
</dbReference>
<gene>
    <name evidence="10" type="ORF">ONB1V03_LOCUS10566</name>
</gene>
<evidence type="ECO:0000256" key="2">
    <source>
        <dbReference type="ARBA" id="ARBA00004481"/>
    </source>
</evidence>
<dbReference type="EMBL" id="CAJPVJ010007251">
    <property type="protein sequence ID" value="CAG2171102.1"/>
    <property type="molecule type" value="Genomic_DNA"/>
</dbReference>